<protein>
    <recommendedName>
        <fullName evidence="3">GIY-YIG nuclease family protein</fullName>
    </recommendedName>
</protein>
<name>A0A370XCJ8_9GAMM</name>
<gene>
    <name evidence="1" type="ORF">DWU99_01305</name>
</gene>
<sequence length="147" mass="17928">MDAPHWNRSQKYHRRERFLYALVFHDVRRFVYIGQSVDPDRRFAEHCSKGWGRRPFHMVVLGSMRGTQAEAEDWEHGYRQAAAWWGWGVYGLPPGIVIRHVHRQMTPRRTRLAWRLWWGFSGALKRGRRLNQPEPPVPRKRRWWWPF</sequence>
<keyword evidence="2" id="KW-1185">Reference proteome</keyword>
<proteinExistence type="predicted"/>
<dbReference type="OrthoDB" id="6039696at2"/>
<evidence type="ECO:0000313" key="1">
    <source>
        <dbReference type="EMBL" id="RDS85945.1"/>
    </source>
</evidence>
<evidence type="ECO:0000313" key="2">
    <source>
        <dbReference type="Proteomes" id="UP000255334"/>
    </source>
</evidence>
<dbReference type="RefSeq" id="WP_115476196.1">
    <property type="nucleotide sequence ID" value="NZ_QRBF01000001.1"/>
</dbReference>
<dbReference type="AlphaFoldDB" id="A0A370XCJ8"/>
<accession>A0A370XCJ8</accession>
<evidence type="ECO:0008006" key="3">
    <source>
        <dbReference type="Google" id="ProtNLM"/>
    </source>
</evidence>
<organism evidence="1 2">
    <name type="scientific">Dyella psychrodurans</name>
    <dbReference type="NCBI Taxonomy" id="1927960"/>
    <lineage>
        <taxon>Bacteria</taxon>
        <taxon>Pseudomonadati</taxon>
        <taxon>Pseudomonadota</taxon>
        <taxon>Gammaproteobacteria</taxon>
        <taxon>Lysobacterales</taxon>
        <taxon>Rhodanobacteraceae</taxon>
        <taxon>Dyella</taxon>
    </lineage>
</organism>
<reference evidence="1 2" key="1">
    <citation type="submission" date="2018-07" db="EMBL/GenBank/DDBJ databases">
        <title>Dyella monticola sp. nov. and Dyella psychrodurans sp. nov. isolated from monsoon evergreen broad-leaved forest soil of Dinghu Mountain, China.</title>
        <authorList>
            <person name="Gao Z."/>
            <person name="Qiu L."/>
        </authorList>
    </citation>
    <scope>NUCLEOTIDE SEQUENCE [LARGE SCALE GENOMIC DNA]</scope>
    <source>
        <strain evidence="1 2">4MSK11</strain>
    </source>
</reference>
<comment type="caution">
    <text evidence="1">The sequence shown here is derived from an EMBL/GenBank/DDBJ whole genome shotgun (WGS) entry which is preliminary data.</text>
</comment>
<dbReference type="EMBL" id="QRBF01000001">
    <property type="protein sequence ID" value="RDS85945.1"/>
    <property type="molecule type" value="Genomic_DNA"/>
</dbReference>
<dbReference type="Proteomes" id="UP000255334">
    <property type="component" value="Unassembled WGS sequence"/>
</dbReference>